<organism evidence="1 2">
    <name type="scientific">Caerostris extrusa</name>
    <name type="common">Bark spider</name>
    <name type="synonym">Caerostris bankana</name>
    <dbReference type="NCBI Taxonomy" id="172846"/>
    <lineage>
        <taxon>Eukaryota</taxon>
        <taxon>Metazoa</taxon>
        <taxon>Ecdysozoa</taxon>
        <taxon>Arthropoda</taxon>
        <taxon>Chelicerata</taxon>
        <taxon>Arachnida</taxon>
        <taxon>Araneae</taxon>
        <taxon>Araneomorphae</taxon>
        <taxon>Entelegynae</taxon>
        <taxon>Araneoidea</taxon>
        <taxon>Araneidae</taxon>
        <taxon>Caerostris</taxon>
    </lineage>
</organism>
<accession>A0AAV4NXY9</accession>
<dbReference type="EMBL" id="BPLR01021399">
    <property type="protein sequence ID" value="GIX89175.1"/>
    <property type="molecule type" value="Genomic_DNA"/>
</dbReference>
<comment type="caution">
    <text evidence="1">The sequence shown here is derived from an EMBL/GenBank/DDBJ whole genome shotgun (WGS) entry which is preliminary data.</text>
</comment>
<name>A0AAV4NXY9_CAEEX</name>
<dbReference type="Proteomes" id="UP001054945">
    <property type="component" value="Unassembled WGS sequence"/>
</dbReference>
<protein>
    <submittedName>
        <fullName evidence="1">Uncharacterized protein</fullName>
    </submittedName>
</protein>
<dbReference type="AlphaFoldDB" id="A0AAV4NXY9"/>
<gene>
    <name evidence="1" type="ORF">CEXT_563761</name>
</gene>
<keyword evidence="2" id="KW-1185">Reference proteome</keyword>
<evidence type="ECO:0000313" key="1">
    <source>
        <dbReference type="EMBL" id="GIX89175.1"/>
    </source>
</evidence>
<reference evidence="1 2" key="1">
    <citation type="submission" date="2021-06" db="EMBL/GenBank/DDBJ databases">
        <title>Caerostris extrusa draft genome.</title>
        <authorList>
            <person name="Kono N."/>
            <person name="Arakawa K."/>
        </authorList>
    </citation>
    <scope>NUCLEOTIDE SEQUENCE [LARGE SCALE GENOMIC DNA]</scope>
</reference>
<sequence length="99" mass="10965">MNTKPGTKPSIPGNLDCSLSIHECCLAARKAKHNSLIILSASAFPPKPSRFRLFPISRKGNPFRELPSLAGRTFSNVYFLLIWRKITAAFTSRSCGNNE</sequence>
<proteinExistence type="predicted"/>
<evidence type="ECO:0000313" key="2">
    <source>
        <dbReference type="Proteomes" id="UP001054945"/>
    </source>
</evidence>